<dbReference type="EMBL" id="CP036313">
    <property type="protein sequence ID" value="QBH14772.1"/>
    <property type="molecule type" value="Genomic_DNA"/>
</dbReference>
<dbReference type="AlphaFoldDB" id="A0A328FLG6"/>
<dbReference type="EMBL" id="QLNI01000002">
    <property type="protein sequence ID" value="RAM03805.1"/>
    <property type="molecule type" value="Genomic_DNA"/>
</dbReference>
<reference evidence="2 3" key="1">
    <citation type="submission" date="2018-06" db="EMBL/GenBank/DDBJ databases">
        <title>Complete Genome Sequence of Desulfobacter hydrogenophilus (DSM3380).</title>
        <authorList>
            <person name="Marietou A."/>
            <person name="Schreiber L."/>
            <person name="Marshall I."/>
            <person name="Jorgensen B."/>
        </authorList>
    </citation>
    <scope>NUCLEOTIDE SEQUENCE [LARGE SCALE GENOMIC DNA]</scope>
    <source>
        <strain evidence="2 3">DSM 3380</strain>
    </source>
</reference>
<sequence>MEIGIRAKSAFFILVFVQMLNLPTAWAGNRFIDYQGFSVFHGRSDGTSIGPDTVDEYEWTTLNYTLGKNLTTWAAFETLLGAGHLETDHYGDTETLEVRVLAEVHYKFLFLKFGAGIAHLFDDNNLPGLAESGIHGIISGSAGFRFRFHREKKPPVAVCLGYGVEHISAPFKDGDDGDDGWNTGGVLFTLSCPF</sequence>
<dbReference type="RefSeq" id="WP_111953121.1">
    <property type="nucleotide sequence ID" value="NZ_CP036313.1"/>
</dbReference>
<evidence type="ECO:0000313" key="3">
    <source>
        <dbReference type="Proteomes" id="UP000248798"/>
    </source>
</evidence>
<evidence type="ECO:0000313" key="4">
    <source>
        <dbReference type="Proteomes" id="UP000293902"/>
    </source>
</evidence>
<dbReference type="OrthoDB" id="9890473at2"/>
<dbReference type="Proteomes" id="UP000248798">
    <property type="component" value="Unassembled WGS sequence"/>
</dbReference>
<evidence type="ECO:0008006" key="5">
    <source>
        <dbReference type="Google" id="ProtNLM"/>
    </source>
</evidence>
<accession>A0A328FLG6</accession>
<dbReference type="Proteomes" id="UP000293902">
    <property type="component" value="Chromosome"/>
</dbReference>
<evidence type="ECO:0000313" key="2">
    <source>
        <dbReference type="EMBL" id="RAM03805.1"/>
    </source>
</evidence>
<organism evidence="2 3">
    <name type="scientific">Desulfobacter hydrogenophilus</name>
    <dbReference type="NCBI Taxonomy" id="2291"/>
    <lineage>
        <taxon>Bacteria</taxon>
        <taxon>Pseudomonadati</taxon>
        <taxon>Thermodesulfobacteriota</taxon>
        <taxon>Desulfobacteria</taxon>
        <taxon>Desulfobacterales</taxon>
        <taxon>Desulfobacteraceae</taxon>
        <taxon>Desulfobacter</taxon>
    </lineage>
</organism>
<reference evidence="1 4" key="2">
    <citation type="submission" date="2019-02" db="EMBL/GenBank/DDBJ databases">
        <title>Complete genome sequence of Desulfobacter hydrogenophilus AcRS1.</title>
        <authorList>
            <person name="Marietou A."/>
            <person name="Lund M.B."/>
            <person name="Marshall I.P.G."/>
            <person name="Schreiber L."/>
            <person name="Jorgensen B."/>
        </authorList>
    </citation>
    <scope>NUCLEOTIDE SEQUENCE [LARGE SCALE GENOMIC DNA]</scope>
    <source>
        <strain evidence="1 4">AcRS1</strain>
    </source>
</reference>
<protein>
    <recommendedName>
        <fullName evidence="5">Outer membrane protein beta-barrel domain-containing protein</fullName>
    </recommendedName>
</protein>
<gene>
    <name evidence="2" type="ORF">DO021_01780</name>
    <name evidence="1" type="ORF">EYB58_18740</name>
</gene>
<evidence type="ECO:0000313" key="1">
    <source>
        <dbReference type="EMBL" id="QBH14772.1"/>
    </source>
</evidence>
<proteinExistence type="predicted"/>
<keyword evidence="4" id="KW-1185">Reference proteome</keyword>
<name>A0A328FLG6_9BACT</name>